<sequence>MSKKKQELAEKARNKAEGYFKRGEFYCSEAVFTTINEMLGQKLPPETVQLASGFPVGIGQSKCLCGAVTGGVMALGLKYGRTAPGAEMPEGSFPNSADLHDHIINTYGSTCCRVLTKDFDDFGSPERAEHCYQITGEVAAWVMERLIEDGSVKELL</sequence>
<keyword evidence="2" id="KW-1185">Reference proteome</keyword>
<dbReference type="Pfam" id="PF09719">
    <property type="entry name" value="C_GCAxxG_C_C"/>
    <property type="match status" value="1"/>
</dbReference>
<dbReference type="InterPro" id="IPR036280">
    <property type="entry name" value="Multihaem_cyt_sf"/>
</dbReference>
<dbReference type="RefSeq" id="WP_270454311.1">
    <property type="nucleotide sequence ID" value="NZ_JADPIE010000005.1"/>
</dbReference>
<evidence type="ECO:0000313" key="1">
    <source>
        <dbReference type="EMBL" id="MBF8437337.1"/>
    </source>
</evidence>
<protein>
    <submittedName>
        <fullName evidence="1">C_GCAxxG_C_C family protein</fullName>
    </submittedName>
</protein>
<dbReference type="SUPFAM" id="SSF48695">
    <property type="entry name" value="Multiheme cytochromes"/>
    <property type="match status" value="1"/>
</dbReference>
<evidence type="ECO:0000313" key="2">
    <source>
        <dbReference type="Proteomes" id="UP000621436"/>
    </source>
</evidence>
<dbReference type="Proteomes" id="UP000621436">
    <property type="component" value="Unassembled WGS sequence"/>
</dbReference>
<dbReference type="AlphaFoldDB" id="A0A931FAU8"/>
<comment type="caution">
    <text evidence="1">The sequence shown here is derived from an EMBL/GenBank/DDBJ whole genome shotgun (WGS) entry which is preliminary data.</text>
</comment>
<dbReference type="NCBIfam" id="TIGR01909">
    <property type="entry name" value="C_GCAxxG_C_C"/>
    <property type="match status" value="1"/>
</dbReference>
<dbReference type="InterPro" id="IPR010181">
    <property type="entry name" value="CGCAxxGCC_motif"/>
</dbReference>
<name>A0A931FAU8_9FIRM</name>
<proteinExistence type="predicted"/>
<accession>A0A931FAU8</accession>
<dbReference type="EMBL" id="JADPIE010000005">
    <property type="protein sequence ID" value="MBF8437337.1"/>
    <property type="molecule type" value="Genomic_DNA"/>
</dbReference>
<reference evidence="1" key="1">
    <citation type="submission" date="2020-11" db="EMBL/GenBank/DDBJ databases">
        <title>Halonatronomonas betainensis gen. nov., sp. nov. a novel haloalkaliphilic representative of the family Halanaerobiacae capable of betaine degradation.</title>
        <authorList>
            <person name="Boltyanskaya Y."/>
            <person name="Kevbrin V."/>
            <person name="Detkova E."/>
            <person name="Grouzdev D.S."/>
            <person name="Koziaeva V."/>
            <person name="Zhilina T."/>
        </authorList>
    </citation>
    <scope>NUCLEOTIDE SEQUENCE</scope>
    <source>
        <strain evidence="1">Z-7014</strain>
    </source>
</reference>
<organism evidence="1 2">
    <name type="scientific">Halonatronomonas betaini</name>
    <dbReference type="NCBI Taxonomy" id="2778430"/>
    <lineage>
        <taxon>Bacteria</taxon>
        <taxon>Bacillati</taxon>
        <taxon>Bacillota</taxon>
        <taxon>Clostridia</taxon>
        <taxon>Halanaerobiales</taxon>
        <taxon>Halarsenatibacteraceae</taxon>
        <taxon>Halonatronomonas</taxon>
    </lineage>
</organism>
<gene>
    <name evidence="1" type="ORF">I0Q91_09620</name>
</gene>